<dbReference type="EMBL" id="KB405096">
    <property type="protein sequence ID" value="EMF51395.1"/>
    <property type="molecule type" value="Genomic_DNA"/>
</dbReference>
<dbReference type="Proteomes" id="UP000030760">
    <property type="component" value="Unassembled WGS sequence"/>
</dbReference>
<organism evidence="1 2">
    <name type="scientific">Streptomyces bottropensis ATCC 25435</name>
    <dbReference type="NCBI Taxonomy" id="1054862"/>
    <lineage>
        <taxon>Bacteria</taxon>
        <taxon>Bacillati</taxon>
        <taxon>Actinomycetota</taxon>
        <taxon>Actinomycetes</taxon>
        <taxon>Kitasatosporales</taxon>
        <taxon>Streptomycetaceae</taxon>
        <taxon>Streptomyces</taxon>
    </lineage>
</organism>
<dbReference type="AlphaFoldDB" id="M3FEV2"/>
<gene>
    <name evidence="1" type="ORF">SBD_7099</name>
</gene>
<protein>
    <submittedName>
        <fullName evidence="1">Uncharacterized protein</fullName>
    </submittedName>
</protein>
<evidence type="ECO:0000313" key="1">
    <source>
        <dbReference type="EMBL" id="EMF51395.1"/>
    </source>
</evidence>
<sequence length="43" mass="4706">MTWENRREPPFDAAGTERADPVLSLADVGRFAGIGLIEALEHP</sequence>
<reference evidence="2" key="1">
    <citation type="journal article" date="2013" name="Genome Announc.">
        <title>Draft Genome Sequence of Streptomyces bottropensis ATCC 25435, a Bottromycin-Producing Actinomycete.</title>
        <authorList>
            <person name="Zhang H."/>
            <person name="Zhou W."/>
            <person name="Zhuang Y."/>
            <person name="Liang X."/>
            <person name="Liu T."/>
        </authorList>
    </citation>
    <scope>NUCLEOTIDE SEQUENCE [LARGE SCALE GENOMIC DNA]</scope>
    <source>
        <strain evidence="2">ATCC 25435</strain>
    </source>
</reference>
<proteinExistence type="predicted"/>
<accession>M3FEV2</accession>
<evidence type="ECO:0000313" key="2">
    <source>
        <dbReference type="Proteomes" id="UP000030760"/>
    </source>
</evidence>
<name>M3FEV2_9ACTN</name>